<feature type="region of interest" description="Disordered" evidence="10">
    <location>
        <begin position="516"/>
        <end position="541"/>
    </location>
</feature>
<evidence type="ECO:0000256" key="5">
    <source>
        <dbReference type="ARBA" id="ARBA00022692"/>
    </source>
</evidence>
<keyword evidence="6 11" id="KW-1133">Transmembrane helix</keyword>
<dbReference type="PANTHER" id="PTHR10117:SF76">
    <property type="entry name" value="SHORT TRANSIENT RECEPTOR POTENTIAL CHANNEL 5"/>
    <property type="match status" value="1"/>
</dbReference>
<dbReference type="GO" id="GO:0034703">
    <property type="term" value="C:cation channel complex"/>
    <property type="evidence" value="ECO:0007669"/>
    <property type="project" value="TreeGrafter"/>
</dbReference>
<evidence type="ECO:0000256" key="3">
    <source>
        <dbReference type="ARBA" id="ARBA00022568"/>
    </source>
</evidence>
<keyword evidence="8 11" id="KW-0472">Membrane</keyword>
<sequence length="677" mass="77148">MAQRELSQLCNYPRQILLVSKIVLLHMVIEGQRLTELRGAQNQKEGKKSSKRELISIPNHSHGHELIHCQFFVAQPNCQQLLATLWYDGFPGWRRKHWVVKLLTCMTIGFLFPMLSIAYLISPRSNLGLFIKKPFIKFICHTASYLTFLFMLLLASQHIVRTDLHVQGPPPTVVEWMILPWVLGFIWGEIKEMWDGGFTEYIHDWWNLMDFAMNSLYLATISLKIVAYVKYNGSRPREEWEMWHPTLIAEALFAISNILSSLRLISLFTANSHLGPLQISLGRMLLDILKFLFIYCLVLLAFANGLNQLYFYYETRAIDEPNNCKGIRCEKQNNAFSTLFETLQSLFWSVFGLLNLYVTNVKARHEFTEFVGATMFGTYNVISLVVLLNMLIAMMNNSYQLIAERHADSLIQNQHYQEVIRNLVKRYVAAMIRNSKTNEGLTEENFKELKQDISSFRYEVLDLLGNRKHQRRSFSTSSTELSQRDDTNDGSGGARAKSKSVSFNVGCKKKACHGPPLIRTMPRVGGAQGKSKAESSSKRSFMGPSLKKLGLLFSKFNGHMSEPSSEPMYTISDGIVQPHYMWQDIRYSQMEKGKAEACSQSEINLSEVELGEARGTAQSTECPLACSSSLHCVSSICSSNSKLLDSSEDVFETWGEACDLLMHKWGDGQEEQVTTRL</sequence>
<feature type="transmembrane region" description="Helical" evidence="11">
    <location>
        <begin position="370"/>
        <end position="395"/>
    </location>
</feature>
<keyword evidence="7" id="KW-0406">Ion transport</keyword>
<dbReference type="GO" id="GO:0015279">
    <property type="term" value="F:store-operated calcium channel activity"/>
    <property type="evidence" value="ECO:0007669"/>
    <property type="project" value="TreeGrafter"/>
</dbReference>
<accession>A0A5N3V6T8</accession>
<evidence type="ECO:0000256" key="4">
    <source>
        <dbReference type="ARBA" id="ARBA00022673"/>
    </source>
</evidence>
<keyword evidence="3" id="KW-0109">Calcium transport</keyword>
<keyword evidence="4" id="KW-0107">Calcium channel</keyword>
<comment type="subcellular location">
    <subcellularLocation>
        <location evidence="1">Membrane</location>
        <topology evidence="1">Multi-pass membrane protein</topology>
    </subcellularLocation>
</comment>
<evidence type="ECO:0000313" key="13">
    <source>
        <dbReference type="EMBL" id="KAB0344883.1"/>
    </source>
</evidence>
<feature type="transmembrane region" description="Helical" evidence="11">
    <location>
        <begin position="211"/>
        <end position="231"/>
    </location>
</feature>
<evidence type="ECO:0000256" key="1">
    <source>
        <dbReference type="ARBA" id="ARBA00004141"/>
    </source>
</evidence>
<evidence type="ECO:0000256" key="7">
    <source>
        <dbReference type="ARBA" id="ARBA00023065"/>
    </source>
</evidence>
<dbReference type="InterPro" id="IPR005821">
    <property type="entry name" value="Ion_trans_dom"/>
</dbReference>
<keyword evidence="2" id="KW-0813">Transport</keyword>
<dbReference type="GO" id="GO:0005886">
    <property type="term" value="C:plasma membrane"/>
    <property type="evidence" value="ECO:0007669"/>
    <property type="project" value="TreeGrafter"/>
</dbReference>
<proteinExistence type="predicted"/>
<gene>
    <name evidence="13" type="ORF">FD754_021809</name>
</gene>
<evidence type="ECO:0000256" key="8">
    <source>
        <dbReference type="ARBA" id="ARBA00023136"/>
    </source>
</evidence>
<keyword evidence="3" id="KW-0106">Calcium</keyword>
<evidence type="ECO:0000256" key="9">
    <source>
        <dbReference type="ARBA" id="ARBA00023303"/>
    </source>
</evidence>
<dbReference type="AlphaFoldDB" id="A0A5N3V6T8"/>
<protein>
    <recommendedName>
        <fullName evidence="12">Ion transport domain-containing protein</fullName>
    </recommendedName>
</protein>
<reference evidence="13 14" key="1">
    <citation type="submission" date="2019-06" db="EMBL/GenBank/DDBJ databases">
        <title>Discovery of a novel chromosome fission-fusion reversal in muntjac.</title>
        <authorList>
            <person name="Mudd A.B."/>
            <person name="Bredeson J.V."/>
            <person name="Baum R."/>
            <person name="Hockemeyer D."/>
            <person name="Rokhsar D.S."/>
        </authorList>
    </citation>
    <scope>NUCLEOTIDE SEQUENCE [LARGE SCALE GENOMIC DNA]</scope>
    <source>
        <strain evidence="13">UTSW_UCB_Mm</strain>
        <tissue evidence="13">Fibroblast cell line</tissue>
    </source>
</reference>
<feature type="transmembrane region" description="Helical" evidence="11">
    <location>
        <begin position="98"/>
        <end position="122"/>
    </location>
</feature>
<feature type="transmembrane region" description="Helical" evidence="11">
    <location>
        <begin position="251"/>
        <end position="270"/>
    </location>
</feature>
<name>A0A5N3V6T8_MUNMU</name>
<dbReference type="Proteomes" id="UP000326458">
    <property type="component" value="Unassembled WGS sequence"/>
</dbReference>
<evidence type="ECO:0000256" key="6">
    <source>
        <dbReference type="ARBA" id="ARBA00022989"/>
    </source>
</evidence>
<dbReference type="GO" id="GO:0070679">
    <property type="term" value="F:inositol 1,4,5 trisphosphate binding"/>
    <property type="evidence" value="ECO:0007669"/>
    <property type="project" value="TreeGrafter"/>
</dbReference>
<organism evidence="13 14">
    <name type="scientific">Muntiacus muntjak</name>
    <name type="common">Barking deer</name>
    <name type="synonym">Indian muntjac</name>
    <dbReference type="NCBI Taxonomy" id="9888"/>
    <lineage>
        <taxon>Eukaryota</taxon>
        <taxon>Metazoa</taxon>
        <taxon>Chordata</taxon>
        <taxon>Craniata</taxon>
        <taxon>Vertebrata</taxon>
        <taxon>Euteleostomi</taxon>
        <taxon>Mammalia</taxon>
        <taxon>Eutheria</taxon>
        <taxon>Laurasiatheria</taxon>
        <taxon>Artiodactyla</taxon>
        <taxon>Ruminantia</taxon>
        <taxon>Pecora</taxon>
        <taxon>Cervidae</taxon>
        <taxon>Muntiacinae</taxon>
        <taxon>Muntiacus</taxon>
    </lineage>
</organism>
<feature type="transmembrane region" description="Helical" evidence="11">
    <location>
        <begin position="173"/>
        <end position="190"/>
    </location>
</feature>
<keyword evidence="5 11" id="KW-0812">Transmembrane</keyword>
<evidence type="ECO:0000256" key="2">
    <source>
        <dbReference type="ARBA" id="ARBA00022448"/>
    </source>
</evidence>
<evidence type="ECO:0000256" key="10">
    <source>
        <dbReference type="SAM" id="MobiDB-lite"/>
    </source>
</evidence>
<dbReference type="Pfam" id="PF00520">
    <property type="entry name" value="Ion_trans"/>
    <property type="match status" value="1"/>
</dbReference>
<feature type="domain" description="Ion transport" evidence="12">
    <location>
        <begin position="147"/>
        <end position="405"/>
    </location>
</feature>
<keyword evidence="9" id="KW-0407">Ion channel</keyword>
<dbReference type="GO" id="GO:0051480">
    <property type="term" value="P:regulation of cytosolic calcium ion concentration"/>
    <property type="evidence" value="ECO:0007669"/>
    <property type="project" value="TreeGrafter"/>
</dbReference>
<dbReference type="InterPro" id="IPR002153">
    <property type="entry name" value="TRPC_channel"/>
</dbReference>
<feature type="transmembrane region" description="Helical" evidence="11">
    <location>
        <begin position="291"/>
        <end position="313"/>
    </location>
</feature>
<feature type="transmembrane region" description="Helical" evidence="11">
    <location>
        <begin position="134"/>
        <end position="153"/>
    </location>
</feature>
<keyword evidence="14" id="KW-1185">Reference proteome</keyword>
<dbReference type="PANTHER" id="PTHR10117">
    <property type="entry name" value="TRANSIENT RECEPTOR POTENTIAL CHANNEL"/>
    <property type="match status" value="1"/>
</dbReference>
<comment type="caution">
    <text evidence="13">The sequence shown here is derived from an EMBL/GenBank/DDBJ whole genome shotgun (WGS) entry which is preliminary data.</text>
</comment>
<dbReference type="EMBL" id="VCEA01000003">
    <property type="protein sequence ID" value="KAB0344883.1"/>
    <property type="molecule type" value="Genomic_DNA"/>
</dbReference>
<feature type="region of interest" description="Disordered" evidence="10">
    <location>
        <begin position="472"/>
        <end position="498"/>
    </location>
</feature>
<evidence type="ECO:0000256" key="11">
    <source>
        <dbReference type="SAM" id="Phobius"/>
    </source>
</evidence>
<evidence type="ECO:0000259" key="12">
    <source>
        <dbReference type="Pfam" id="PF00520"/>
    </source>
</evidence>
<evidence type="ECO:0000313" key="14">
    <source>
        <dbReference type="Proteomes" id="UP000326458"/>
    </source>
</evidence>